<gene>
    <name evidence="2" type="ORF">NCTC11343_00170</name>
</gene>
<accession>A0A2X2IU23</accession>
<proteinExistence type="predicted"/>
<feature type="transmembrane region" description="Helical" evidence="1">
    <location>
        <begin position="30"/>
        <end position="49"/>
    </location>
</feature>
<reference evidence="2 3" key="1">
    <citation type="submission" date="2018-06" db="EMBL/GenBank/DDBJ databases">
        <authorList>
            <consortium name="Pathogen Informatics"/>
            <person name="Doyle S."/>
        </authorList>
    </citation>
    <scope>NUCLEOTIDE SEQUENCE [LARGE SCALE GENOMIC DNA]</scope>
    <source>
        <strain evidence="2 3">NCTC11343</strain>
    </source>
</reference>
<organism evidence="2 3">
    <name type="scientific">Sphingobacterium multivorum</name>
    <dbReference type="NCBI Taxonomy" id="28454"/>
    <lineage>
        <taxon>Bacteria</taxon>
        <taxon>Pseudomonadati</taxon>
        <taxon>Bacteroidota</taxon>
        <taxon>Sphingobacteriia</taxon>
        <taxon>Sphingobacteriales</taxon>
        <taxon>Sphingobacteriaceae</taxon>
        <taxon>Sphingobacterium</taxon>
    </lineage>
</organism>
<keyword evidence="1" id="KW-0472">Membrane</keyword>
<evidence type="ECO:0000256" key="1">
    <source>
        <dbReference type="SAM" id="Phobius"/>
    </source>
</evidence>
<evidence type="ECO:0000313" key="3">
    <source>
        <dbReference type="Proteomes" id="UP000251241"/>
    </source>
</evidence>
<keyword evidence="1" id="KW-1133">Transmembrane helix</keyword>
<dbReference type="EMBL" id="UAUU01000002">
    <property type="protein sequence ID" value="SPZ83651.1"/>
    <property type="molecule type" value="Genomic_DNA"/>
</dbReference>
<feature type="transmembrane region" description="Helical" evidence="1">
    <location>
        <begin position="5"/>
        <end position="24"/>
    </location>
</feature>
<protein>
    <submittedName>
        <fullName evidence="2">Uncharacterized protein</fullName>
    </submittedName>
</protein>
<dbReference type="Proteomes" id="UP000251241">
    <property type="component" value="Unassembled WGS sequence"/>
</dbReference>
<evidence type="ECO:0000313" key="2">
    <source>
        <dbReference type="EMBL" id="SPZ83651.1"/>
    </source>
</evidence>
<keyword evidence="1" id="KW-0812">Transmembrane</keyword>
<name>A0A2X2IU23_SPHMU</name>
<dbReference type="AlphaFoldDB" id="A0A2X2IU23"/>
<sequence length="67" mass="7956">MKFSLILIALFWLISYIVVVVQIAKSKGRIPFLSIILMFLFPFLWVFFAQQLSRVEEVSKTKKKKYI</sequence>